<evidence type="ECO:0000313" key="12">
    <source>
        <dbReference type="EMBL" id="GAN08086.1"/>
    </source>
</evidence>
<dbReference type="SUPFAM" id="SSF57667">
    <property type="entry name" value="beta-beta-alpha zinc fingers"/>
    <property type="match status" value="2"/>
</dbReference>
<evidence type="ECO:0000256" key="3">
    <source>
        <dbReference type="ARBA" id="ARBA00022737"/>
    </source>
</evidence>
<dbReference type="GO" id="GO:0005694">
    <property type="term" value="C:chromosome"/>
    <property type="evidence" value="ECO:0007669"/>
    <property type="project" value="UniProtKB-ARBA"/>
</dbReference>
<evidence type="ECO:0000256" key="1">
    <source>
        <dbReference type="ARBA" id="ARBA00004123"/>
    </source>
</evidence>
<evidence type="ECO:0000256" key="2">
    <source>
        <dbReference type="ARBA" id="ARBA00022723"/>
    </source>
</evidence>
<keyword evidence="2" id="KW-0479">Metal-binding</keyword>
<evidence type="ECO:0000259" key="10">
    <source>
        <dbReference type="PROSITE" id="PS50157"/>
    </source>
</evidence>
<feature type="compositionally biased region" description="Low complexity" evidence="8">
    <location>
        <begin position="404"/>
        <end position="423"/>
    </location>
</feature>
<dbReference type="FunFam" id="3.30.160.60:FF:001732">
    <property type="entry name" value="Zgc:162936"/>
    <property type="match status" value="1"/>
</dbReference>
<dbReference type="PROSITE" id="PS50157">
    <property type="entry name" value="ZINC_FINGER_C2H2_2"/>
    <property type="match status" value="3"/>
</dbReference>
<evidence type="ECO:0000259" key="9">
    <source>
        <dbReference type="PROSITE" id="PS50090"/>
    </source>
</evidence>
<dbReference type="GO" id="GO:0000978">
    <property type="term" value="F:RNA polymerase II cis-regulatory region sequence-specific DNA binding"/>
    <property type="evidence" value="ECO:0007669"/>
    <property type="project" value="TreeGrafter"/>
</dbReference>
<feature type="domain" description="C2H2-type" evidence="10">
    <location>
        <begin position="703"/>
        <end position="730"/>
    </location>
</feature>
<dbReference type="CDD" id="cd00167">
    <property type="entry name" value="SANT"/>
    <property type="match status" value="1"/>
</dbReference>
<keyword evidence="13" id="KW-1185">Reference proteome</keyword>
<feature type="compositionally biased region" description="Polar residues" evidence="8">
    <location>
        <begin position="431"/>
        <end position="444"/>
    </location>
</feature>
<dbReference type="GO" id="GO:0005634">
    <property type="term" value="C:nucleus"/>
    <property type="evidence" value="ECO:0007669"/>
    <property type="project" value="UniProtKB-SubCell"/>
</dbReference>
<dbReference type="InterPro" id="IPR050527">
    <property type="entry name" value="Snail/Krueppel_Znf"/>
</dbReference>
<dbReference type="AlphaFoldDB" id="A0A0C9MBV1"/>
<name>A0A0C9MBV1_9FUNG</name>
<dbReference type="Pfam" id="PF00096">
    <property type="entry name" value="zf-C2H2"/>
    <property type="match status" value="2"/>
</dbReference>
<comment type="subcellular location">
    <subcellularLocation>
        <location evidence="1">Nucleus</location>
    </subcellularLocation>
</comment>
<dbReference type="PANTHER" id="PTHR24388:SF54">
    <property type="entry name" value="PROTEIN ESCARGOT"/>
    <property type="match status" value="1"/>
</dbReference>
<dbReference type="FunFam" id="3.30.160.60:FF:000125">
    <property type="entry name" value="Putative zinc finger protein 143"/>
    <property type="match status" value="1"/>
</dbReference>
<dbReference type="SMART" id="SM00717">
    <property type="entry name" value="SANT"/>
    <property type="match status" value="1"/>
</dbReference>
<feature type="compositionally biased region" description="Basic and acidic residues" evidence="8">
    <location>
        <begin position="142"/>
        <end position="154"/>
    </location>
</feature>
<feature type="domain" description="Myb-like" evidence="9">
    <location>
        <begin position="247"/>
        <end position="298"/>
    </location>
</feature>
<dbReference type="InterPro" id="IPR009057">
    <property type="entry name" value="Homeodomain-like_sf"/>
</dbReference>
<feature type="compositionally biased region" description="Polar residues" evidence="8">
    <location>
        <begin position="200"/>
        <end position="216"/>
    </location>
</feature>
<feature type="compositionally biased region" description="Polar residues" evidence="8">
    <location>
        <begin position="563"/>
        <end position="603"/>
    </location>
</feature>
<dbReference type="GO" id="GO:0008270">
    <property type="term" value="F:zinc ion binding"/>
    <property type="evidence" value="ECO:0007669"/>
    <property type="project" value="UniProtKB-KW"/>
</dbReference>
<evidence type="ECO:0000256" key="6">
    <source>
        <dbReference type="ARBA" id="ARBA00023242"/>
    </source>
</evidence>
<dbReference type="Gene3D" id="1.10.10.60">
    <property type="entry name" value="Homeodomain-like"/>
    <property type="match status" value="1"/>
</dbReference>
<protein>
    <submittedName>
        <fullName evidence="12">Uncharacterized protein</fullName>
    </submittedName>
</protein>
<feature type="domain" description="C2H2-type" evidence="10">
    <location>
        <begin position="675"/>
        <end position="702"/>
    </location>
</feature>
<feature type="region of interest" description="Disordered" evidence="8">
    <location>
        <begin position="404"/>
        <end position="497"/>
    </location>
</feature>
<dbReference type="GO" id="GO:0045893">
    <property type="term" value="P:positive regulation of DNA-templated transcription"/>
    <property type="evidence" value="ECO:0007669"/>
    <property type="project" value="UniProtKB-ARBA"/>
</dbReference>
<feature type="domain" description="C2H2-type" evidence="10">
    <location>
        <begin position="645"/>
        <end position="674"/>
    </location>
</feature>
<evidence type="ECO:0000313" key="13">
    <source>
        <dbReference type="Proteomes" id="UP000053815"/>
    </source>
</evidence>
<feature type="region of interest" description="Disordered" evidence="8">
    <location>
        <begin position="1"/>
        <end position="39"/>
    </location>
</feature>
<feature type="region of interest" description="Disordered" evidence="8">
    <location>
        <begin position="189"/>
        <end position="216"/>
    </location>
</feature>
<dbReference type="InterPro" id="IPR017930">
    <property type="entry name" value="Myb_dom"/>
</dbReference>
<proteinExistence type="predicted"/>
<dbReference type="PROSITE" id="PS50090">
    <property type="entry name" value="MYB_LIKE"/>
    <property type="match status" value="1"/>
</dbReference>
<evidence type="ECO:0000256" key="4">
    <source>
        <dbReference type="ARBA" id="ARBA00022771"/>
    </source>
</evidence>
<keyword evidence="4 7" id="KW-0863">Zinc-finger</keyword>
<reference evidence="12" key="1">
    <citation type="submission" date="2014-09" db="EMBL/GenBank/DDBJ databases">
        <title>Draft genome sequence of an oleaginous Mucoromycotina fungus Mucor ambiguus NBRC6742.</title>
        <authorList>
            <person name="Takeda I."/>
            <person name="Yamane N."/>
            <person name="Morita T."/>
            <person name="Tamano K."/>
            <person name="Machida M."/>
            <person name="Baker S."/>
            <person name="Koike H."/>
        </authorList>
    </citation>
    <scope>NUCLEOTIDE SEQUENCE</scope>
    <source>
        <strain evidence="12">NBRC 6742</strain>
    </source>
</reference>
<feature type="region of interest" description="Disordered" evidence="8">
    <location>
        <begin position="541"/>
        <end position="617"/>
    </location>
</feature>
<dbReference type="InterPro" id="IPR001005">
    <property type="entry name" value="SANT/Myb"/>
</dbReference>
<dbReference type="InterPro" id="IPR036236">
    <property type="entry name" value="Znf_C2H2_sf"/>
</dbReference>
<feature type="compositionally biased region" description="Low complexity" evidence="8">
    <location>
        <begin position="541"/>
        <end position="562"/>
    </location>
</feature>
<dbReference type="Proteomes" id="UP000053815">
    <property type="component" value="Unassembled WGS sequence"/>
</dbReference>
<feature type="domain" description="HTH myb-type" evidence="11">
    <location>
        <begin position="247"/>
        <end position="302"/>
    </location>
</feature>
<dbReference type="Gene3D" id="3.30.160.60">
    <property type="entry name" value="Classic Zinc Finger"/>
    <property type="match status" value="3"/>
</dbReference>
<dbReference type="PROSITE" id="PS51294">
    <property type="entry name" value="HTH_MYB"/>
    <property type="match status" value="1"/>
</dbReference>
<evidence type="ECO:0000256" key="8">
    <source>
        <dbReference type="SAM" id="MobiDB-lite"/>
    </source>
</evidence>
<dbReference type="PANTHER" id="PTHR24388">
    <property type="entry name" value="ZINC FINGER PROTEIN"/>
    <property type="match status" value="1"/>
</dbReference>
<feature type="compositionally biased region" description="Low complexity" evidence="8">
    <location>
        <begin position="466"/>
        <end position="488"/>
    </location>
</feature>
<keyword evidence="5" id="KW-0862">Zinc</keyword>
<gene>
    <name evidence="12" type="ORF">MAM1_0188d07593</name>
</gene>
<evidence type="ECO:0000256" key="5">
    <source>
        <dbReference type="ARBA" id="ARBA00022833"/>
    </source>
</evidence>
<dbReference type="GO" id="GO:0000981">
    <property type="term" value="F:DNA-binding transcription factor activity, RNA polymerase II-specific"/>
    <property type="evidence" value="ECO:0007669"/>
    <property type="project" value="TreeGrafter"/>
</dbReference>
<organism evidence="12">
    <name type="scientific">Mucor ambiguus</name>
    <dbReference type="NCBI Taxonomy" id="91626"/>
    <lineage>
        <taxon>Eukaryota</taxon>
        <taxon>Fungi</taxon>
        <taxon>Fungi incertae sedis</taxon>
        <taxon>Mucoromycota</taxon>
        <taxon>Mucoromycotina</taxon>
        <taxon>Mucoromycetes</taxon>
        <taxon>Mucorales</taxon>
        <taxon>Mucorineae</taxon>
        <taxon>Mucoraceae</taxon>
        <taxon>Mucor</taxon>
    </lineage>
</organism>
<dbReference type="Pfam" id="PF00249">
    <property type="entry name" value="Myb_DNA-binding"/>
    <property type="match status" value="1"/>
</dbReference>
<dbReference type="STRING" id="91626.A0A0C9MBV1"/>
<dbReference type="InterPro" id="IPR013087">
    <property type="entry name" value="Znf_C2H2_type"/>
</dbReference>
<feature type="compositionally biased region" description="Polar residues" evidence="8">
    <location>
        <begin position="68"/>
        <end position="88"/>
    </location>
</feature>
<dbReference type="EMBL" id="DF836477">
    <property type="protein sequence ID" value="GAN08086.1"/>
    <property type="molecule type" value="Genomic_DNA"/>
</dbReference>
<dbReference type="SUPFAM" id="SSF46689">
    <property type="entry name" value="Homeodomain-like"/>
    <property type="match status" value="1"/>
</dbReference>
<evidence type="ECO:0000256" key="7">
    <source>
        <dbReference type="PROSITE-ProRule" id="PRU00042"/>
    </source>
</evidence>
<evidence type="ECO:0000259" key="11">
    <source>
        <dbReference type="PROSITE" id="PS51294"/>
    </source>
</evidence>
<dbReference type="OrthoDB" id="8922241at2759"/>
<keyword evidence="6" id="KW-0539">Nucleus</keyword>
<feature type="region of interest" description="Disordered" evidence="8">
    <location>
        <begin position="68"/>
        <end position="96"/>
    </location>
</feature>
<feature type="region of interest" description="Disordered" evidence="8">
    <location>
        <begin position="127"/>
        <end position="170"/>
    </location>
</feature>
<dbReference type="PROSITE" id="PS00028">
    <property type="entry name" value="ZINC_FINGER_C2H2_1"/>
    <property type="match status" value="2"/>
</dbReference>
<sequence length="734" mass="78386">MARVHLFTTSTTPHHERRRQSLSPEHSIADDAPSPSTENITIAANTTSTQEDVNALEVDAVAAAAASPSTVNMSQASVSTPASPSSHEQQQHDLASSTAALTAALLQSAHGHDDVSNAVAAALSGKSDSYSGLASPRQPLQEQHDASHTQKEHQQQQQQSQPLSKTENAIEQATAAATALQLLGLSHSDNTADQAKPTHQRPQQQQHVANTSTNNTTVDANNVMLMANYPGLNSNIEEIDLSSDDMIQDYKRGTWTREEDELLLAGIKKFGYGRWKEIAASIPGRKGKQLKQRWDNTLAAKYVDQEWLKNKIRSEEQLHQQQQQAVRALSMMDIDKPNHGGASSSHATGSLDDKALKFLEATDWNDIALKISEKARVGDQHAIEALLSQALLGTVANHATATVTPTTTAPTTANVSTNATSSPVIGGAEGGSTTPMNTSTVSSPVQPPAQHHQQQQNFDTFALQHTSTPGTPSTSNNNNNDGSLDLNNFSRHLDNNPPPLSLADAAALALYANQLSQHTNSSGNNYFMPFGNASASTNDNSAAVAAAQQHQQSDSQAYSSSSPIKTAASNTASPSLSSVVGAPNASSSTGAATVAPSSNSHKMTTGGKRRRSDPALADTQSAAMSIYASATPITTTINNQTQTVFPCLFPNCGKTFARLYNLKSHSRTHTDDRPFICHACTAAFSRNHDLKRHSKIHGGDKPYRCEGCQKSFSRLDALKRHKSNQRNKQGCTGN</sequence>
<dbReference type="SMART" id="SM00355">
    <property type="entry name" value="ZnF_C2H2"/>
    <property type="match status" value="3"/>
</dbReference>
<keyword evidence="3" id="KW-0677">Repeat</keyword>
<accession>A0A0C9MBV1</accession>